<dbReference type="EMBL" id="CAXAMM010040474">
    <property type="protein sequence ID" value="CAK9093477.1"/>
    <property type="molecule type" value="Genomic_DNA"/>
</dbReference>
<organism evidence="2 3">
    <name type="scientific">Durusdinium trenchii</name>
    <dbReference type="NCBI Taxonomy" id="1381693"/>
    <lineage>
        <taxon>Eukaryota</taxon>
        <taxon>Sar</taxon>
        <taxon>Alveolata</taxon>
        <taxon>Dinophyceae</taxon>
        <taxon>Suessiales</taxon>
        <taxon>Symbiodiniaceae</taxon>
        <taxon>Durusdinium</taxon>
    </lineage>
</organism>
<sequence length="859" mass="91114">MAAKALVDKLPFPLKDLDWSKLPDVANATGFGFDSAKDLMSLVMGGPPPDDIEDLAHLKKQCNSSQSSGKATAKSKAAAKAKGKAAAKGKAKAKAKAVVKRGAKAKAKNKSAASTTKAKALKAEPVEVDEGEEEEELEDDEEEEVPVMKRPAGKAPSRQVTRQRKDPVPQPEVEDPLIAKGTSADGPSGANAGEVPVLPGAAEEAVVEPEPAVKKVPRADEFPTQAVGLGLVEQQHPSLNVDSQSETMVHLVMELELRAELAALQARLDSMQLVPVEGDKPPAPVRRIPASLQLDKPIFEEPDNQLGLVSSQSCDGMLPQPSLGPADTLEPVEPPSDPSTRVDTPQQPKMDPPSERADGVPQEPEPSERADTPHGQPDDPLPDTPQEPNMDAGTQLQDSKMDPPLPGPSQAPEQPSDLPDPQKADAQPVDEPGLEKPESENELPPQVIAETQLMDAPEAKVDPPNLPNPALPNPPGALPAALQQPVLPSLPKLALPIEPSMAPEQAQQPVQKADADVPKAAFTAQQPVQKAEAELPKAASEGPPDTKANASQPVEASKPLVDSDRKVKELQQQLRELGDRLIAMEAEKSKGAASSSSKGATWGSMPTFDATDVPLGDMLDGEPLDDDGTFDDALVGLIKETSSNGAREAAPATQAPSSNGSAETINFSTHRVAGMRMNRFMESAEGAKYPHMLKLFRGSNAEKRQLLRHWVENGGDKQHAKDIEASVVLSKSSESEIKGRMECISVLEMKRRGWPRNKILACVQKGGGIKDEHCPDDPLLTSYWSITERSKTDTETTKVAGEVRVGCEVTEAITAVAANGTMNRMMAPADPSGLVGGPGSVSDEQLKAIRDSIGALDCI</sequence>
<accession>A0ABP0QYV5</accession>
<evidence type="ECO:0000256" key="1">
    <source>
        <dbReference type="SAM" id="MobiDB-lite"/>
    </source>
</evidence>
<feature type="compositionally biased region" description="Polar residues" evidence="1">
    <location>
        <begin position="654"/>
        <end position="663"/>
    </location>
</feature>
<evidence type="ECO:0000313" key="2">
    <source>
        <dbReference type="EMBL" id="CAK9093477.1"/>
    </source>
</evidence>
<gene>
    <name evidence="2" type="ORF">SCF082_LOCUS43975</name>
</gene>
<protein>
    <submittedName>
        <fullName evidence="2">Uncharacterized protein</fullName>
    </submittedName>
</protein>
<feature type="compositionally biased region" description="Low complexity" evidence="1">
    <location>
        <begin position="194"/>
        <end position="210"/>
    </location>
</feature>
<evidence type="ECO:0000313" key="3">
    <source>
        <dbReference type="Proteomes" id="UP001642464"/>
    </source>
</evidence>
<feature type="region of interest" description="Disordered" evidence="1">
    <location>
        <begin position="641"/>
        <end position="663"/>
    </location>
</feature>
<keyword evidence="3" id="KW-1185">Reference proteome</keyword>
<proteinExistence type="predicted"/>
<reference evidence="2 3" key="1">
    <citation type="submission" date="2024-02" db="EMBL/GenBank/DDBJ databases">
        <authorList>
            <person name="Chen Y."/>
            <person name="Shah S."/>
            <person name="Dougan E. K."/>
            <person name="Thang M."/>
            <person name="Chan C."/>
        </authorList>
    </citation>
    <scope>NUCLEOTIDE SEQUENCE [LARGE SCALE GENOMIC DNA]</scope>
</reference>
<dbReference type="Proteomes" id="UP001642464">
    <property type="component" value="Unassembled WGS sequence"/>
</dbReference>
<name>A0ABP0QYV5_9DINO</name>
<comment type="caution">
    <text evidence="2">The sequence shown here is derived from an EMBL/GenBank/DDBJ whole genome shotgun (WGS) entry which is preliminary data.</text>
</comment>
<feature type="region of interest" description="Disordered" evidence="1">
    <location>
        <begin position="294"/>
        <end position="484"/>
    </location>
</feature>
<feature type="compositionally biased region" description="Pro residues" evidence="1">
    <location>
        <begin position="464"/>
        <end position="477"/>
    </location>
</feature>
<feature type="compositionally biased region" description="Polar residues" evidence="1">
    <location>
        <begin position="338"/>
        <end position="347"/>
    </location>
</feature>
<feature type="compositionally biased region" description="Acidic residues" evidence="1">
    <location>
        <begin position="126"/>
        <end position="145"/>
    </location>
</feature>
<feature type="region of interest" description="Disordered" evidence="1">
    <location>
        <begin position="497"/>
        <end position="570"/>
    </location>
</feature>
<feature type="compositionally biased region" description="Basic residues" evidence="1">
    <location>
        <begin position="77"/>
        <end position="109"/>
    </location>
</feature>
<feature type="region of interest" description="Disordered" evidence="1">
    <location>
        <begin position="61"/>
        <end position="218"/>
    </location>
</feature>